<sequence length="113" mass="12797">MCNPKLTLTKNELTGHDVFELMQGRLIKSHWLDSSIFITEECLGETGLVEVLIHSLGDFNYYGPTEVSSSDWQIIRQIVYSSKSALTQQLVSEIDNWTKDCFENSTCFTICGP</sequence>
<reference evidence="1 2" key="1">
    <citation type="submission" date="2021-03" db="EMBL/GenBank/DDBJ databases">
        <title>Genomic Encyclopedia of Type Strains, Phase IV (KMG-IV): sequencing the most valuable type-strain genomes for metagenomic binning, comparative biology and taxonomic classification.</title>
        <authorList>
            <person name="Goeker M."/>
        </authorList>
    </citation>
    <scope>NUCLEOTIDE SEQUENCE [LARGE SCALE GENOMIC DNA]</scope>
    <source>
        <strain evidence="1 2">DSM 101953</strain>
    </source>
</reference>
<evidence type="ECO:0000313" key="1">
    <source>
        <dbReference type="EMBL" id="MBP2110287.1"/>
    </source>
</evidence>
<proteinExistence type="predicted"/>
<evidence type="ECO:0000313" key="2">
    <source>
        <dbReference type="Proteomes" id="UP000773462"/>
    </source>
</evidence>
<name>A0ABS4NJS1_9BACL</name>
<accession>A0ABS4NJS1</accession>
<keyword evidence="2" id="KW-1185">Reference proteome</keyword>
<organism evidence="1 2">
    <name type="scientific">Paenibacillus silagei</name>
    <dbReference type="NCBI Taxonomy" id="1670801"/>
    <lineage>
        <taxon>Bacteria</taxon>
        <taxon>Bacillati</taxon>
        <taxon>Bacillota</taxon>
        <taxon>Bacilli</taxon>
        <taxon>Bacillales</taxon>
        <taxon>Paenibacillaceae</taxon>
        <taxon>Paenibacillus</taxon>
    </lineage>
</organism>
<protein>
    <submittedName>
        <fullName evidence="1">Uncharacterized protein</fullName>
    </submittedName>
</protein>
<comment type="caution">
    <text evidence="1">The sequence shown here is derived from an EMBL/GenBank/DDBJ whole genome shotgun (WGS) entry which is preliminary data.</text>
</comment>
<dbReference type="Proteomes" id="UP000773462">
    <property type="component" value="Unassembled WGS sequence"/>
</dbReference>
<dbReference type="EMBL" id="JAGGLV010000001">
    <property type="protein sequence ID" value="MBP2110287.1"/>
    <property type="molecule type" value="Genomic_DNA"/>
</dbReference>
<gene>
    <name evidence="1" type="ORF">J2Z70_000426</name>
</gene>